<dbReference type="InterPro" id="IPR051011">
    <property type="entry name" value="Metal_resp_trans_reg"/>
</dbReference>
<dbReference type="PIR" id="F71050">
    <property type="entry name" value="F71050"/>
</dbReference>
<organism evidence="6 7">
    <name type="scientific">Pyrococcus horikoshii (strain ATCC 700860 / DSM 12428 / JCM 9974 / NBRC 100139 / OT-3)</name>
    <dbReference type="NCBI Taxonomy" id="70601"/>
    <lineage>
        <taxon>Archaea</taxon>
        <taxon>Methanobacteriati</taxon>
        <taxon>Methanobacteriota</taxon>
        <taxon>Thermococci</taxon>
        <taxon>Thermococcales</taxon>
        <taxon>Thermococcaceae</taxon>
        <taxon>Pyrococcus</taxon>
    </lineage>
</organism>
<name>O58828_PYRHO</name>
<keyword evidence="3" id="KW-0804">Transcription</keyword>
<accession>O58828</accession>
<keyword evidence="2" id="KW-0238">DNA-binding</keyword>
<dbReference type="EnsemblBacteria" id="BAA30200">
    <property type="protein sequence ID" value="BAA30200"/>
    <property type="gene ID" value="BAA30200"/>
</dbReference>
<evidence type="ECO:0000313" key="7">
    <source>
        <dbReference type="Proteomes" id="UP000000752"/>
    </source>
</evidence>
<dbReference type="eggNOG" id="arCOG00734">
    <property type="taxonomic scope" value="Archaea"/>
</dbReference>
<dbReference type="SMART" id="SM00418">
    <property type="entry name" value="HTH_ARSR"/>
    <property type="match status" value="1"/>
</dbReference>
<gene>
    <name evidence="6" type="ordered locus">PH1101</name>
</gene>
<dbReference type="PANTHER" id="PTHR43132">
    <property type="entry name" value="ARSENICAL RESISTANCE OPERON REPRESSOR ARSR-RELATED"/>
    <property type="match status" value="1"/>
</dbReference>
<dbReference type="PROSITE" id="PS50987">
    <property type="entry name" value="HTH_ARSR_2"/>
    <property type="match status" value="1"/>
</dbReference>
<dbReference type="InterPro" id="IPR001845">
    <property type="entry name" value="HTH_ArsR_DNA-bd_dom"/>
</dbReference>
<keyword evidence="7" id="KW-1185">Reference proteome</keyword>
<proteinExistence type="predicted"/>
<dbReference type="GO" id="GO:0003677">
    <property type="term" value="F:DNA binding"/>
    <property type="evidence" value="ECO:0007669"/>
    <property type="project" value="UniProtKB-KW"/>
</dbReference>
<keyword evidence="1" id="KW-0805">Transcription regulation</keyword>
<evidence type="ECO:0000256" key="2">
    <source>
        <dbReference type="ARBA" id="ARBA00023125"/>
    </source>
</evidence>
<dbReference type="PANTHER" id="PTHR43132:SF2">
    <property type="entry name" value="ARSENICAL RESISTANCE OPERON REPRESSOR ARSR-RELATED"/>
    <property type="match status" value="1"/>
</dbReference>
<evidence type="ECO:0000259" key="5">
    <source>
        <dbReference type="PROSITE" id="PS50987"/>
    </source>
</evidence>
<feature type="domain" description="HTH arsR-type" evidence="5">
    <location>
        <begin position="54"/>
        <end position="147"/>
    </location>
</feature>
<dbReference type="KEGG" id="pho:PH1101"/>
<dbReference type="CDD" id="cd00090">
    <property type="entry name" value="HTH_ARSR"/>
    <property type="match status" value="1"/>
</dbReference>
<dbReference type="Proteomes" id="UP000000752">
    <property type="component" value="Chromosome"/>
</dbReference>
<sequence>MYYKNLYLVIGLEDLKKQLEELKKRLEVLEENIDPVDEVMLSIKIRLKKKLEVLPELDEEKAAKVLKALANPDRIKIMKMLSERPMGFKEIKDSLKVESPTVSHHLKLLLKTRMIRKREKYEITEDGLLFLRILRIISALEEGEDNV</sequence>
<dbReference type="GO" id="GO:0003700">
    <property type="term" value="F:DNA-binding transcription factor activity"/>
    <property type="evidence" value="ECO:0007669"/>
    <property type="project" value="InterPro"/>
</dbReference>
<keyword evidence="4" id="KW-0175">Coiled coil</keyword>
<dbReference type="AlphaFoldDB" id="O58828"/>
<dbReference type="InterPro" id="IPR036388">
    <property type="entry name" value="WH-like_DNA-bd_sf"/>
</dbReference>
<protein>
    <recommendedName>
        <fullName evidence="5">HTH arsR-type domain-containing protein</fullName>
    </recommendedName>
</protein>
<dbReference type="InterPro" id="IPR036390">
    <property type="entry name" value="WH_DNA-bd_sf"/>
</dbReference>
<dbReference type="SUPFAM" id="SSF46785">
    <property type="entry name" value="Winged helix' DNA-binding domain"/>
    <property type="match status" value="1"/>
</dbReference>
<reference evidence="6 7" key="1">
    <citation type="journal article" date="1998" name="DNA Res.">
        <title>Complete sequence and gene organization of the genome of a hyper-thermophilic archaebacterium, Pyrococcus horikoshii OT3.</title>
        <authorList>
            <person name="Kawarabayasi Y."/>
            <person name="Sawada M."/>
            <person name="Horikawa H."/>
            <person name="Haikawa Y."/>
            <person name="Hino Y."/>
            <person name="Yamamoto S."/>
            <person name="Sekine M."/>
            <person name="Baba S."/>
            <person name="Kosugi H."/>
            <person name="Hosoyama A."/>
            <person name="Nagai Y."/>
            <person name="Sakai M."/>
            <person name="Ogura K."/>
            <person name="Otuka R."/>
            <person name="Nakazawa H."/>
            <person name="Takamiya M."/>
            <person name="Ohfuku Y."/>
            <person name="Funahashi T."/>
            <person name="Tanaka T."/>
            <person name="Kudoh Y."/>
            <person name="Yamazaki J."/>
            <person name="Kushida N."/>
            <person name="Oguchi A."/>
            <person name="Aoki K."/>
            <person name="Nakamura Y."/>
            <person name="Robb T.F."/>
            <person name="Horikoshi K."/>
            <person name="Masuchi Y."/>
            <person name="Shizuya H."/>
            <person name="Kikuchi H."/>
        </authorList>
    </citation>
    <scope>NUCLEOTIDE SEQUENCE [LARGE SCALE GENOMIC DNA]</scope>
    <source>
        <strain evidence="7">ATCC 700860 / DSM 12428 / JCM 9974 / NBRC 100139 / OT-3</strain>
    </source>
</reference>
<evidence type="ECO:0000256" key="4">
    <source>
        <dbReference type="SAM" id="Coils"/>
    </source>
</evidence>
<dbReference type="InterPro" id="IPR011991">
    <property type="entry name" value="ArsR-like_HTH"/>
</dbReference>
<dbReference type="PRINTS" id="PR00778">
    <property type="entry name" value="HTHARSR"/>
</dbReference>
<dbReference type="Gene3D" id="1.10.10.10">
    <property type="entry name" value="Winged helix-like DNA-binding domain superfamily/Winged helix DNA-binding domain"/>
    <property type="match status" value="1"/>
</dbReference>
<evidence type="ECO:0000313" key="6">
    <source>
        <dbReference type="EMBL" id="BAA30200.1"/>
    </source>
</evidence>
<evidence type="ECO:0000256" key="3">
    <source>
        <dbReference type="ARBA" id="ARBA00023163"/>
    </source>
</evidence>
<dbReference type="Pfam" id="PF01022">
    <property type="entry name" value="HTH_5"/>
    <property type="match status" value="1"/>
</dbReference>
<feature type="coiled-coil region" evidence="4">
    <location>
        <begin position="9"/>
        <end position="39"/>
    </location>
</feature>
<dbReference type="STRING" id="70601.gene:9378060"/>
<dbReference type="EMBL" id="BA000001">
    <property type="protein sequence ID" value="BAA30200.1"/>
    <property type="molecule type" value="Genomic_DNA"/>
</dbReference>
<evidence type="ECO:0000256" key="1">
    <source>
        <dbReference type="ARBA" id="ARBA00023015"/>
    </source>
</evidence>